<gene>
    <name evidence="8" type="ORF">E0L32_002384</name>
</gene>
<dbReference type="EMBL" id="SKBQ01000009">
    <property type="protein sequence ID" value="TPX06888.1"/>
    <property type="molecule type" value="Genomic_DNA"/>
</dbReference>
<dbReference type="PROSITE" id="PS00108">
    <property type="entry name" value="PROTEIN_KINASE_ST"/>
    <property type="match status" value="1"/>
</dbReference>
<dbReference type="Gene3D" id="1.10.510.10">
    <property type="entry name" value="Transferase(Phosphotransferase) domain 1"/>
    <property type="match status" value="1"/>
</dbReference>
<keyword evidence="9" id="KW-1185">Reference proteome</keyword>
<feature type="region of interest" description="Disordered" evidence="6">
    <location>
        <begin position="105"/>
        <end position="124"/>
    </location>
</feature>
<dbReference type="InterPro" id="IPR000719">
    <property type="entry name" value="Prot_kinase_dom"/>
</dbReference>
<keyword evidence="2" id="KW-0547">Nucleotide-binding</keyword>
<comment type="similarity">
    <text evidence="5">Belongs to the protein kinase superfamily. Ser/Thr protein kinase family. GCN2 subfamily.</text>
</comment>
<dbReference type="PROSITE" id="PS50011">
    <property type="entry name" value="PROTEIN_KINASE_DOM"/>
    <property type="match status" value="1"/>
</dbReference>
<dbReference type="Gene3D" id="3.30.200.20">
    <property type="entry name" value="Phosphorylase Kinase, domain 1"/>
    <property type="match status" value="1"/>
</dbReference>
<dbReference type="AlphaFoldDB" id="A0A507APW8"/>
<dbReference type="GO" id="GO:0005829">
    <property type="term" value="C:cytosol"/>
    <property type="evidence" value="ECO:0007669"/>
    <property type="project" value="TreeGrafter"/>
</dbReference>
<evidence type="ECO:0000313" key="9">
    <source>
        <dbReference type="Proteomes" id="UP000319257"/>
    </source>
</evidence>
<comment type="caution">
    <text evidence="8">The sequence shown here is derived from an EMBL/GenBank/DDBJ whole genome shotgun (WGS) entry which is preliminary data.</text>
</comment>
<keyword evidence="1" id="KW-0808">Transferase</keyword>
<accession>A0A507APW8</accession>
<dbReference type="RefSeq" id="XP_030988599.1">
    <property type="nucleotide sequence ID" value="XM_031136567.1"/>
</dbReference>
<organism evidence="8 9">
    <name type="scientific">Thyridium curvatum</name>
    <dbReference type="NCBI Taxonomy" id="1093900"/>
    <lineage>
        <taxon>Eukaryota</taxon>
        <taxon>Fungi</taxon>
        <taxon>Dikarya</taxon>
        <taxon>Ascomycota</taxon>
        <taxon>Pezizomycotina</taxon>
        <taxon>Sordariomycetes</taxon>
        <taxon>Sordariomycetidae</taxon>
        <taxon>Thyridiales</taxon>
        <taxon>Thyridiaceae</taxon>
        <taxon>Thyridium</taxon>
    </lineage>
</organism>
<evidence type="ECO:0000256" key="6">
    <source>
        <dbReference type="SAM" id="MobiDB-lite"/>
    </source>
</evidence>
<dbReference type="SMART" id="SM00220">
    <property type="entry name" value="S_TKc"/>
    <property type="match status" value="1"/>
</dbReference>
<evidence type="ECO:0000259" key="7">
    <source>
        <dbReference type="PROSITE" id="PS50011"/>
    </source>
</evidence>
<feature type="domain" description="Protein kinase" evidence="7">
    <location>
        <begin position="237"/>
        <end position="493"/>
    </location>
</feature>
<evidence type="ECO:0000256" key="5">
    <source>
        <dbReference type="ARBA" id="ARBA00037982"/>
    </source>
</evidence>
<dbReference type="PANTHER" id="PTHR11042:SF136">
    <property type="entry name" value="EIF-2-ALPHA KINASE GCN2"/>
    <property type="match status" value="1"/>
</dbReference>
<evidence type="ECO:0000256" key="2">
    <source>
        <dbReference type="ARBA" id="ARBA00022741"/>
    </source>
</evidence>
<protein>
    <recommendedName>
        <fullName evidence="7">Protein kinase domain-containing protein</fullName>
    </recommendedName>
</protein>
<dbReference type="InParanoid" id="A0A507APW8"/>
<evidence type="ECO:0000256" key="3">
    <source>
        <dbReference type="ARBA" id="ARBA00022777"/>
    </source>
</evidence>
<feature type="region of interest" description="Disordered" evidence="6">
    <location>
        <begin position="200"/>
        <end position="219"/>
    </location>
</feature>
<dbReference type="GO" id="GO:0005634">
    <property type="term" value="C:nucleus"/>
    <property type="evidence" value="ECO:0007669"/>
    <property type="project" value="TreeGrafter"/>
</dbReference>
<dbReference type="InterPro" id="IPR008271">
    <property type="entry name" value="Ser/Thr_kinase_AS"/>
</dbReference>
<sequence length="599" mass="67048">MSDTVFLLSPLNELASAVVEDESNSARRYLDPVRPQKPCLRIGLGDAECPPVLASFGRREGYDVQLPLQFSRREQCFFNFNKESGELLLHDTSEKNDTQLQEILSLPTKQEEGQDEEDEEEKTRRQCVVVLGADEYRGEWSGPAERQWLFKMGHAEFLLRAPRGLESVEAASIADRQAFARGDGHDQTIVATTPRLNQTQLSEGLPTTNPPPSTAAGHNDCQVITPLLPGNTREIRFIKLKRLGSGAQGHVLRVVDKENGNLYACKIVRFEEEEDPEPKIKMAKIKKEVAMVMALRHPHIVPYTHAQCIDNPGLQVQIFMPLYDFSLQHLLARLQTDDDDSRMMVAAKMLSQMLQALAYVHGQNPPIIHRDIKPPNILCRGDDFFLADFGLAKVVDTSHIQVGTNWYSAPEVRERGEQSPKVDIWGLGVTVAECLQKFPLLRTRGDVYETMLEWSEYLESSLCDLDPSYAPMVNLDPNHRPTAHALLEMQQELASGPTPMDWRPQTGPLTGPWPPPAAVLPGSPQHAQEDAGAQSHRAASQPPDMPNTQRGQPEEARPEGPDPSTSSNDDDDGIRRRLRKRKGDPAVVQSERASKRTRR</sequence>
<dbReference type="GeneID" id="41969831"/>
<proteinExistence type="inferred from homology"/>
<dbReference type="PANTHER" id="PTHR11042">
    <property type="entry name" value="EUKARYOTIC TRANSLATION INITIATION FACTOR 2-ALPHA KINASE EIF2-ALPHA KINASE -RELATED"/>
    <property type="match status" value="1"/>
</dbReference>
<keyword evidence="3" id="KW-0418">Kinase</keyword>
<evidence type="ECO:0000313" key="8">
    <source>
        <dbReference type="EMBL" id="TPX06888.1"/>
    </source>
</evidence>
<dbReference type="InterPro" id="IPR011009">
    <property type="entry name" value="Kinase-like_dom_sf"/>
</dbReference>
<dbReference type="Proteomes" id="UP000319257">
    <property type="component" value="Unassembled WGS sequence"/>
</dbReference>
<dbReference type="OrthoDB" id="4062651at2759"/>
<dbReference type="GO" id="GO:0005524">
    <property type="term" value="F:ATP binding"/>
    <property type="evidence" value="ECO:0007669"/>
    <property type="project" value="UniProtKB-KW"/>
</dbReference>
<name>A0A507APW8_9PEZI</name>
<evidence type="ECO:0000256" key="1">
    <source>
        <dbReference type="ARBA" id="ARBA00022679"/>
    </source>
</evidence>
<feature type="region of interest" description="Disordered" evidence="6">
    <location>
        <begin position="495"/>
        <end position="599"/>
    </location>
</feature>
<dbReference type="Pfam" id="PF00069">
    <property type="entry name" value="Pkinase"/>
    <property type="match status" value="1"/>
</dbReference>
<reference evidence="8 9" key="1">
    <citation type="submission" date="2019-06" db="EMBL/GenBank/DDBJ databases">
        <title>Draft genome sequence of the filamentous fungus Phialemoniopsis curvata isolated from diesel fuel.</title>
        <authorList>
            <person name="Varaljay V.A."/>
            <person name="Lyon W.J."/>
            <person name="Crouch A.L."/>
            <person name="Drake C.E."/>
            <person name="Hollomon J.M."/>
            <person name="Nadeau L.J."/>
            <person name="Nunn H.S."/>
            <person name="Stevenson B.S."/>
            <person name="Bojanowski C.L."/>
            <person name="Crookes-Goodson W.J."/>
        </authorList>
    </citation>
    <scope>NUCLEOTIDE SEQUENCE [LARGE SCALE GENOMIC DNA]</scope>
    <source>
        <strain evidence="8 9">D216</strain>
    </source>
</reference>
<keyword evidence="4" id="KW-0067">ATP-binding</keyword>
<dbReference type="SUPFAM" id="SSF56112">
    <property type="entry name" value="Protein kinase-like (PK-like)"/>
    <property type="match status" value="1"/>
</dbReference>
<evidence type="ECO:0000256" key="4">
    <source>
        <dbReference type="ARBA" id="ARBA00022840"/>
    </source>
</evidence>
<dbReference type="GO" id="GO:0004694">
    <property type="term" value="F:eukaryotic translation initiation factor 2alpha kinase activity"/>
    <property type="evidence" value="ECO:0007669"/>
    <property type="project" value="TreeGrafter"/>
</dbReference>
<dbReference type="InterPro" id="IPR050339">
    <property type="entry name" value="CC_SR_Kinase"/>
</dbReference>
<dbReference type="CDD" id="cd00180">
    <property type="entry name" value="PKc"/>
    <property type="match status" value="1"/>
</dbReference>